<accession>G8C3R8</accession>
<gene>
    <name evidence="1" type="ORF">MHM_04480</name>
</gene>
<dbReference type="PATRIC" id="fig|1116213.3.peg.486"/>
<protein>
    <submittedName>
        <fullName evidence="1">Uncharacterized protein</fullName>
    </submittedName>
</protein>
<proteinExistence type="predicted"/>
<reference evidence="1" key="2">
    <citation type="submission" date="2011-11" db="EMBL/GenBank/DDBJ databases">
        <authorList>
            <person name="Barker E."/>
        </authorList>
    </citation>
    <scope>NUCLEOTIDE SEQUENCE</scope>
    <source>
        <strain evidence="1">Birmingham 1</strain>
    </source>
</reference>
<dbReference type="HOGENOM" id="CLU_1624130_0_0_14"/>
<dbReference type="EMBL" id="HE613254">
    <property type="protein sequence ID" value="CCE66966.1"/>
    <property type="molecule type" value="Genomic_DNA"/>
</dbReference>
<reference evidence="1" key="1">
    <citation type="submission" date="2011-11" db="EMBL/GenBank/DDBJ databases">
        <title>Complete genome sequence of Candidatus Mycoplasma haemominutum.</title>
        <authorList>
            <person name="Barker E.N."/>
            <person name="Darby A.C."/>
            <person name="Helps C.R."/>
            <person name="Peters I.R."/>
            <person name="Hughes M.A."/>
            <person name="Radford A.D."/>
            <person name="Novacco M."/>
            <person name="Boretti F."/>
            <person name="Hofmann-Lehmann R."/>
            <person name="Tasker S."/>
        </authorList>
    </citation>
    <scope>NUCLEOTIDE SEQUENCE</scope>
    <source>
        <strain evidence="1">Birmingham 1</strain>
    </source>
</reference>
<organism evidence="1">
    <name type="scientific">Candidatus Mycoplasma haematominutum 'Birmingham 1'</name>
    <dbReference type="NCBI Taxonomy" id="1116213"/>
    <lineage>
        <taxon>Bacteria</taxon>
        <taxon>Bacillati</taxon>
        <taxon>Mycoplasmatota</taxon>
        <taxon>Mollicutes</taxon>
        <taxon>Mycoplasmataceae</taxon>
        <taxon>Mycoplasma</taxon>
    </lineage>
</organism>
<dbReference type="KEGG" id="mhb:MHM_04480"/>
<sequence length="163" mass="17535">METKELTQISLDVCSNSDSSANVNFGDTNTQTACWKAEGGIESLQETEKTALLGLFSNKWKSTDTSSWGTGQSYKAKCVSSGSGWVLVSPEGSKEYLGFCPSSANSSASQQSFLEVDKLSVKNVTLKLCSKNCWTDSVSAGLQSLQTPNAGNWKEVKFFSISQ</sequence>
<dbReference type="AlphaFoldDB" id="G8C3R8"/>
<evidence type="ECO:0000313" key="1">
    <source>
        <dbReference type="EMBL" id="CCE66966.1"/>
    </source>
</evidence>
<name>G8C3R8_9MOLU</name>